<keyword evidence="3" id="KW-1185">Reference proteome</keyword>
<organism evidence="2 3">
    <name type="scientific">Colletotrichum zoysiae</name>
    <dbReference type="NCBI Taxonomy" id="1216348"/>
    <lineage>
        <taxon>Eukaryota</taxon>
        <taxon>Fungi</taxon>
        <taxon>Dikarya</taxon>
        <taxon>Ascomycota</taxon>
        <taxon>Pezizomycotina</taxon>
        <taxon>Sordariomycetes</taxon>
        <taxon>Hypocreomycetidae</taxon>
        <taxon>Glomerellales</taxon>
        <taxon>Glomerellaceae</taxon>
        <taxon>Colletotrichum</taxon>
        <taxon>Colletotrichum graminicola species complex</taxon>
    </lineage>
</organism>
<evidence type="ECO:0000313" key="2">
    <source>
        <dbReference type="EMBL" id="KAK2030774.1"/>
    </source>
</evidence>
<sequence>MPSHLLPIPQTHVRNNQLIFDRPLQLTDHRSHCRTLLPSWGLTTQPQDLSPVQYCEFPRTLPHAGTTSTLFLSVDMQQFPTNPLNHPCLTLFPHDFPAIIPPTSRQPGRPDEHSRITTRPSTNRPCSMMTNPLPRHRDATYCMGSPSPTTD</sequence>
<reference evidence="2" key="1">
    <citation type="submission" date="2021-06" db="EMBL/GenBank/DDBJ databases">
        <title>Comparative genomics, transcriptomics and evolutionary studies reveal genomic signatures of adaptation to plant cell wall in hemibiotrophic fungi.</title>
        <authorList>
            <consortium name="DOE Joint Genome Institute"/>
            <person name="Baroncelli R."/>
            <person name="Diaz J.F."/>
            <person name="Benocci T."/>
            <person name="Peng M."/>
            <person name="Battaglia E."/>
            <person name="Haridas S."/>
            <person name="Andreopoulos W."/>
            <person name="Labutti K."/>
            <person name="Pangilinan J."/>
            <person name="Floch G.L."/>
            <person name="Makela M.R."/>
            <person name="Henrissat B."/>
            <person name="Grigoriev I.V."/>
            <person name="Crouch J.A."/>
            <person name="De Vries R.P."/>
            <person name="Sukno S.A."/>
            <person name="Thon M.R."/>
        </authorList>
    </citation>
    <scope>NUCLEOTIDE SEQUENCE</scope>
    <source>
        <strain evidence="2">MAFF235873</strain>
    </source>
</reference>
<gene>
    <name evidence="2" type="ORF">LX32DRAFT_310593</name>
</gene>
<evidence type="ECO:0000256" key="1">
    <source>
        <dbReference type="SAM" id="MobiDB-lite"/>
    </source>
</evidence>
<protein>
    <submittedName>
        <fullName evidence="2">Uncharacterized protein</fullName>
    </submittedName>
</protein>
<feature type="compositionally biased region" description="Polar residues" evidence="1">
    <location>
        <begin position="117"/>
        <end position="130"/>
    </location>
</feature>
<accession>A0AAD9HMQ3</accession>
<comment type="caution">
    <text evidence="2">The sequence shown here is derived from an EMBL/GenBank/DDBJ whole genome shotgun (WGS) entry which is preliminary data.</text>
</comment>
<dbReference type="Proteomes" id="UP001232148">
    <property type="component" value="Unassembled WGS sequence"/>
</dbReference>
<proteinExistence type="predicted"/>
<evidence type="ECO:0000313" key="3">
    <source>
        <dbReference type="Proteomes" id="UP001232148"/>
    </source>
</evidence>
<name>A0AAD9HMQ3_9PEZI</name>
<feature type="region of interest" description="Disordered" evidence="1">
    <location>
        <begin position="99"/>
        <end position="151"/>
    </location>
</feature>
<dbReference type="AlphaFoldDB" id="A0AAD9HMQ3"/>
<dbReference type="EMBL" id="MU842847">
    <property type="protein sequence ID" value="KAK2030774.1"/>
    <property type="molecule type" value="Genomic_DNA"/>
</dbReference>